<gene>
    <name evidence="2" type="ORF">PQR63_01985</name>
</gene>
<accession>A0ABW8Z229</accession>
<dbReference type="RefSeq" id="WP_408165171.1">
    <property type="nucleotide sequence ID" value="NZ_JAQQFR010000001.1"/>
</dbReference>
<dbReference type="Proteomes" id="UP001629214">
    <property type="component" value="Unassembled WGS sequence"/>
</dbReference>
<proteinExistence type="predicted"/>
<feature type="compositionally biased region" description="Basic and acidic residues" evidence="1">
    <location>
        <begin position="42"/>
        <end position="68"/>
    </location>
</feature>
<sequence>MRNQDTVRPTSTPVFRFTAPLPPKSPAAEETFDPDHEYEDSTETRLDHTRPPHHDEAADKLKKHKEEPQISIGDA</sequence>
<evidence type="ECO:0000256" key="1">
    <source>
        <dbReference type="SAM" id="MobiDB-lite"/>
    </source>
</evidence>
<keyword evidence="3" id="KW-1185">Reference proteome</keyword>
<dbReference type="EMBL" id="JAQQFR010000001">
    <property type="protein sequence ID" value="MFL9877136.1"/>
    <property type="molecule type" value="Genomic_DNA"/>
</dbReference>
<evidence type="ECO:0000313" key="2">
    <source>
        <dbReference type="EMBL" id="MFL9877136.1"/>
    </source>
</evidence>
<reference evidence="2 3" key="1">
    <citation type="journal article" date="2024" name="Chem. Sci.">
        <title>Discovery of megapolipeptins by genome mining of a Burkholderiales bacteria collection.</title>
        <authorList>
            <person name="Paulo B.S."/>
            <person name="Recchia M.J.J."/>
            <person name="Lee S."/>
            <person name="Fergusson C.H."/>
            <person name="Romanowski S.B."/>
            <person name="Hernandez A."/>
            <person name="Krull N."/>
            <person name="Liu D.Y."/>
            <person name="Cavanagh H."/>
            <person name="Bos A."/>
            <person name="Gray C.A."/>
            <person name="Murphy B.T."/>
            <person name="Linington R.G."/>
            <person name="Eustaquio A.S."/>
        </authorList>
    </citation>
    <scope>NUCLEOTIDE SEQUENCE [LARGE SCALE GENOMIC DNA]</scope>
    <source>
        <strain evidence="2 3">RL21-008-BIB-B</strain>
    </source>
</reference>
<organism evidence="2 3">
    <name type="scientific">Herbaspirillum rhizosphaerae</name>
    <dbReference type="NCBI Taxonomy" id="346179"/>
    <lineage>
        <taxon>Bacteria</taxon>
        <taxon>Pseudomonadati</taxon>
        <taxon>Pseudomonadota</taxon>
        <taxon>Betaproteobacteria</taxon>
        <taxon>Burkholderiales</taxon>
        <taxon>Oxalobacteraceae</taxon>
        <taxon>Herbaspirillum</taxon>
    </lineage>
</organism>
<feature type="compositionally biased region" description="Polar residues" evidence="1">
    <location>
        <begin position="1"/>
        <end position="13"/>
    </location>
</feature>
<protein>
    <submittedName>
        <fullName evidence="2">Uncharacterized protein</fullName>
    </submittedName>
</protein>
<evidence type="ECO:0000313" key="3">
    <source>
        <dbReference type="Proteomes" id="UP001629214"/>
    </source>
</evidence>
<feature type="region of interest" description="Disordered" evidence="1">
    <location>
        <begin position="1"/>
        <end position="75"/>
    </location>
</feature>
<feature type="compositionally biased region" description="Acidic residues" evidence="1">
    <location>
        <begin position="30"/>
        <end position="41"/>
    </location>
</feature>
<comment type="caution">
    <text evidence="2">The sequence shown here is derived from an EMBL/GenBank/DDBJ whole genome shotgun (WGS) entry which is preliminary data.</text>
</comment>
<name>A0ABW8Z229_9BURK</name>